<keyword evidence="2" id="KW-0472">Membrane</keyword>
<gene>
    <name evidence="3" type="ORF">E4K63_06575</name>
</gene>
<dbReference type="AlphaFoldDB" id="A0AAE7CR19"/>
<evidence type="ECO:0000313" key="3">
    <source>
        <dbReference type="EMBL" id="QIV96511.1"/>
    </source>
</evidence>
<keyword evidence="4" id="KW-1185">Reference proteome</keyword>
<keyword evidence="1" id="KW-0175">Coiled coil</keyword>
<organism evidence="3 4">
    <name type="scientific">Allofrancisella inopinata</name>
    <dbReference type="NCBI Taxonomy" id="1085647"/>
    <lineage>
        <taxon>Bacteria</taxon>
        <taxon>Pseudomonadati</taxon>
        <taxon>Pseudomonadota</taxon>
        <taxon>Gammaproteobacteria</taxon>
        <taxon>Thiotrichales</taxon>
        <taxon>Francisellaceae</taxon>
        <taxon>Allofrancisella</taxon>
    </lineage>
</organism>
<feature type="coiled-coil region" evidence="1">
    <location>
        <begin position="278"/>
        <end position="305"/>
    </location>
</feature>
<reference evidence="3 4" key="1">
    <citation type="submission" date="2019-03" db="EMBL/GenBank/DDBJ databases">
        <title>Complete Genome Sequence of Allofrancisella inopinata Strain SYSU YG23 Isolated from Water-Cooling Systems in China.</title>
        <authorList>
            <person name="Ohrman C."/>
            <person name="Uneklint I."/>
            <person name="Sjodin A."/>
        </authorList>
    </citation>
    <scope>NUCLEOTIDE SEQUENCE [LARGE SCALE GENOMIC DNA]</scope>
    <source>
        <strain evidence="3 4">SYSU YG23</strain>
    </source>
</reference>
<proteinExistence type="predicted"/>
<accession>A0AAE7CR19</accession>
<keyword evidence="2" id="KW-1133">Transmembrane helix</keyword>
<dbReference type="RefSeq" id="WP_133942340.1">
    <property type="nucleotide sequence ID" value="NZ_CP038241.1"/>
</dbReference>
<protein>
    <submittedName>
        <fullName evidence="3">Sugar ABC transporter</fullName>
    </submittedName>
</protein>
<dbReference type="KEGG" id="aii:E4K63_06575"/>
<evidence type="ECO:0000256" key="1">
    <source>
        <dbReference type="SAM" id="Coils"/>
    </source>
</evidence>
<dbReference type="PANTHER" id="PTHR32309:SF13">
    <property type="entry name" value="FERRIC ENTEROBACTIN TRANSPORT PROTEIN FEPE"/>
    <property type="match status" value="1"/>
</dbReference>
<feature type="transmembrane region" description="Helical" evidence="2">
    <location>
        <begin position="50"/>
        <end position="68"/>
    </location>
</feature>
<dbReference type="GO" id="GO:0004713">
    <property type="term" value="F:protein tyrosine kinase activity"/>
    <property type="evidence" value="ECO:0007669"/>
    <property type="project" value="TreeGrafter"/>
</dbReference>
<keyword evidence="2" id="KW-0812">Transmembrane</keyword>
<name>A0AAE7CR19_9GAMM</name>
<evidence type="ECO:0000313" key="4">
    <source>
        <dbReference type="Proteomes" id="UP000502004"/>
    </source>
</evidence>
<dbReference type="InterPro" id="IPR050445">
    <property type="entry name" value="Bact_polysacc_biosynth/exp"/>
</dbReference>
<feature type="transmembrane region" description="Helical" evidence="2">
    <location>
        <begin position="380"/>
        <end position="405"/>
    </location>
</feature>
<dbReference type="GO" id="GO:0005886">
    <property type="term" value="C:plasma membrane"/>
    <property type="evidence" value="ECO:0007669"/>
    <property type="project" value="TreeGrafter"/>
</dbReference>
<dbReference type="Proteomes" id="UP000502004">
    <property type="component" value="Chromosome"/>
</dbReference>
<dbReference type="EMBL" id="CP038241">
    <property type="protein sequence ID" value="QIV96511.1"/>
    <property type="molecule type" value="Genomic_DNA"/>
</dbReference>
<dbReference type="PANTHER" id="PTHR32309">
    <property type="entry name" value="TYROSINE-PROTEIN KINASE"/>
    <property type="match status" value="1"/>
</dbReference>
<sequence>MKNTLSDFKKRYRRFKHNFLAQTNKHKKCLNKEKLLENSRKSYKFVKKNTFFSFVIIPIIILAFYYLLIATPRYESSAIVSLRQNDSASMVDSSISSFFGGTSPNTSNSYLLIDYMLSPEMLDLLQKDINIKSFYQNRNIDFISRLSSSADKQNFLDYYDSMLQLNYNPESNAIAINAQGYTPEQAQNILKEIVKNSQKAIDYITQTLAKNRMDFSKEQLEIVKKQALDAQQELINFQHNKGIVDPEGSFATKSSVVSELQGKLSEAETRLTSTKLYLNEESAEVKSIEQEIQAIKTQLVKERAEFLNEKSDIDQSEAGIKDLVSDYQWLKLNAEFKMAEYKAALQAFEASKIDTSRQQSFLVEVMKPTLPDTPKYPRTWYSLMTIFIILSAMYGILRMIVTIILEHR</sequence>
<evidence type="ECO:0000256" key="2">
    <source>
        <dbReference type="SAM" id="Phobius"/>
    </source>
</evidence>